<dbReference type="RefSeq" id="WP_209736116.1">
    <property type="nucleotide sequence ID" value="NZ_CP072611.1"/>
</dbReference>
<protein>
    <submittedName>
        <fullName evidence="1">Uncharacterized protein</fullName>
    </submittedName>
</protein>
<organism evidence="1 2">
    <name type="scientific">Aureimonas populi</name>
    <dbReference type="NCBI Taxonomy" id="1701758"/>
    <lineage>
        <taxon>Bacteria</taxon>
        <taxon>Pseudomonadati</taxon>
        <taxon>Pseudomonadota</taxon>
        <taxon>Alphaproteobacteria</taxon>
        <taxon>Hyphomicrobiales</taxon>
        <taxon>Aurantimonadaceae</taxon>
        <taxon>Aureimonas</taxon>
    </lineage>
</organism>
<dbReference type="Proteomes" id="UP001597371">
    <property type="component" value="Unassembled WGS sequence"/>
</dbReference>
<sequence length="646" mass="68497">MAITEHKPVLRAPRSIGDPLIVSAAESAVNRPGDARSLFAGSLTGPARLLAPLTIGTVVVNDDGAALRVPSGSNPVLVAHRQDFAVETGLVYAARWVLRRAADTSDPYGDAVECKLAWLDRNKGLISTTTVAARALTVADGRFVANATFSLDGEGVDAKAPSGARYVRPYVRLLGGNGQTDISVLDRWVTTGLPGPKGADGREPEYFLDEDAETIRWRQADGTIGPALDIGSARKKAEAARDIAQGFACDIVSQGNVPIYASRVGIAFLTVPAGISALRTNGYYVAGDGGGALYKRVGVEPSHAGKFQSADGAWWELLEAVRDVRMYGARGDGASDDTPAFRAAFALPCAVRIGFALGSWVLFGTVALTVTLMVRVEGRPRIVNTCNGENVGFQFPHGCINSHLIGDFDLEHKVEMAGADTSPAIIFGGGYYWNDGAPPVCDGCSVEGDIRINLTGSVNSKAVYIFGHVTNWLVKGVKAKGLTNFCFAGHWVRNGVNDASAPTMTWHPDLGRLEDCKADGTGITTFRAFRFSALGRADMCAAAPGMPALYPSIASWVTMGSPLRRTSLPASSCATCWRIAKPRTAAFPSRWTASRSGSTARRCGRGATMAHRSSCAALSRSGARRVTRAISWGWLASISSKPIVWM</sequence>
<dbReference type="SUPFAM" id="SSF51126">
    <property type="entry name" value="Pectin lyase-like"/>
    <property type="match status" value="1"/>
</dbReference>
<keyword evidence="2" id="KW-1185">Reference proteome</keyword>
<dbReference type="Gene3D" id="2.160.20.10">
    <property type="entry name" value="Single-stranded right-handed beta-helix, Pectin lyase-like"/>
    <property type="match status" value="1"/>
</dbReference>
<evidence type="ECO:0000313" key="2">
    <source>
        <dbReference type="Proteomes" id="UP001597371"/>
    </source>
</evidence>
<evidence type="ECO:0000313" key="1">
    <source>
        <dbReference type="EMBL" id="MFD2235938.1"/>
    </source>
</evidence>
<accession>A0ABW5CGP1</accession>
<reference evidence="2" key="1">
    <citation type="journal article" date="2019" name="Int. J. Syst. Evol. Microbiol.">
        <title>The Global Catalogue of Microorganisms (GCM) 10K type strain sequencing project: providing services to taxonomists for standard genome sequencing and annotation.</title>
        <authorList>
            <consortium name="The Broad Institute Genomics Platform"/>
            <consortium name="The Broad Institute Genome Sequencing Center for Infectious Disease"/>
            <person name="Wu L."/>
            <person name="Ma J."/>
        </authorList>
    </citation>
    <scope>NUCLEOTIDE SEQUENCE [LARGE SCALE GENOMIC DNA]</scope>
    <source>
        <strain evidence="2">ZS-35-S2</strain>
    </source>
</reference>
<name>A0ABW5CGP1_9HYPH</name>
<dbReference type="EMBL" id="JBHUIJ010000002">
    <property type="protein sequence ID" value="MFD2235938.1"/>
    <property type="molecule type" value="Genomic_DNA"/>
</dbReference>
<comment type="caution">
    <text evidence="1">The sequence shown here is derived from an EMBL/GenBank/DDBJ whole genome shotgun (WGS) entry which is preliminary data.</text>
</comment>
<dbReference type="InterPro" id="IPR012334">
    <property type="entry name" value="Pectin_lyas_fold"/>
</dbReference>
<gene>
    <name evidence="1" type="ORF">ACFSKQ_00480</name>
</gene>
<dbReference type="InterPro" id="IPR011050">
    <property type="entry name" value="Pectin_lyase_fold/virulence"/>
</dbReference>
<proteinExistence type="predicted"/>